<sequence>MTETAFDTGKPFAANFYASTITPGRYRHYKGKYYIVFGTVTHSETEEIMVLYAPEAQTAGEARLWVRPLSMFIESVQTKDGTVPRFAYTD</sequence>
<feature type="domain" description="DUF1653" evidence="1">
    <location>
        <begin position="24"/>
        <end position="88"/>
    </location>
</feature>
<dbReference type="Pfam" id="PF07866">
    <property type="entry name" value="DUF1653"/>
    <property type="match status" value="1"/>
</dbReference>
<dbReference type="RefSeq" id="WP_189485115.1">
    <property type="nucleotide sequence ID" value="NZ_BMZB01000001.1"/>
</dbReference>
<proteinExistence type="predicted"/>
<comment type="caution">
    <text evidence="2">The sequence shown here is derived from an EMBL/GenBank/DDBJ whole genome shotgun (WGS) entry which is preliminary data.</text>
</comment>
<protein>
    <recommendedName>
        <fullName evidence="1">DUF1653 domain-containing protein</fullName>
    </recommendedName>
</protein>
<reference evidence="2" key="2">
    <citation type="submission" date="2020-09" db="EMBL/GenBank/DDBJ databases">
        <authorList>
            <person name="Sun Q."/>
            <person name="Kim S."/>
        </authorList>
    </citation>
    <scope>NUCLEOTIDE SEQUENCE</scope>
    <source>
        <strain evidence="2">KCTC 32296</strain>
    </source>
</reference>
<reference evidence="2" key="1">
    <citation type="journal article" date="2014" name="Int. J. Syst. Evol. Microbiol.">
        <title>Complete genome sequence of Corynebacterium casei LMG S-19264T (=DSM 44701T), isolated from a smear-ripened cheese.</title>
        <authorList>
            <consortium name="US DOE Joint Genome Institute (JGI-PGF)"/>
            <person name="Walter F."/>
            <person name="Albersmeier A."/>
            <person name="Kalinowski J."/>
            <person name="Ruckert C."/>
        </authorList>
    </citation>
    <scope>NUCLEOTIDE SEQUENCE</scope>
    <source>
        <strain evidence="2">KCTC 32296</strain>
    </source>
</reference>
<name>A0A918UP34_9CAUL</name>
<gene>
    <name evidence="2" type="ORF">GCM10011273_08650</name>
</gene>
<keyword evidence="3" id="KW-1185">Reference proteome</keyword>
<dbReference type="InterPro" id="IPR037135">
    <property type="entry name" value="DUF1653-like_dom_sf"/>
</dbReference>
<dbReference type="InterPro" id="IPR023387">
    <property type="entry name" value="DUF1653-like_dom"/>
</dbReference>
<dbReference type="AlphaFoldDB" id="A0A918UP34"/>
<dbReference type="Gene3D" id="2.30.30.320">
    <property type="entry name" value="DUF1653-like domain"/>
    <property type="match status" value="1"/>
</dbReference>
<organism evidence="2 3">
    <name type="scientific">Asticcacaulis endophyticus</name>
    <dbReference type="NCBI Taxonomy" id="1395890"/>
    <lineage>
        <taxon>Bacteria</taxon>
        <taxon>Pseudomonadati</taxon>
        <taxon>Pseudomonadota</taxon>
        <taxon>Alphaproteobacteria</taxon>
        <taxon>Caulobacterales</taxon>
        <taxon>Caulobacteraceae</taxon>
        <taxon>Asticcacaulis</taxon>
    </lineage>
</organism>
<evidence type="ECO:0000313" key="3">
    <source>
        <dbReference type="Proteomes" id="UP000662572"/>
    </source>
</evidence>
<evidence type="ECO:0000313" key="2">
    <source>
        <dbReference type="EMBL" id="GGZ25533.1"/>
    </source>
</evidence>
<evidence type="ECO:0000259" key="1">
    <source>
        <dbReference type="Pfam" id="PF07866"/>
    </source>
</evidence>
<dbReference type="Proteomes" id="UP000662572">
    <property type="component" value="Unassembled WGS sequence"/>
</dbReference>
<dbReference type="EMBL" id="BMZB01000001">
    <property type="protein sequence ID" value="GGZ25533.1"/>
    <property type="molecule type" value="Genomic_DNA"/>
</dbReference>
<accession>A0A918UP34</accession>